<feature type="region of interest" description="Disordered" evidence="14">
    <location>
        <begin position="63"/>
        <end position="125"/>
    </location>
</feature>
<evidence type="ECO:0000256" key="14">
    <source>
        <dbReference type="SAM" id="MobiDB-lite"/>
    </source>
</evidence>
<organism evidence="16 17">
    <name type="scientific">Phlebiopsis gigantea (strain 11061_1 CR5-6)</name>
    <name type="common">White-rot fungus</name>
    <name type="synonym">Peniophora gigantea</name>
    <dbReference type="NCBI Taxonomy" id="745531"/>
    <lineage>
        <taxon>Eukaryota</taxon>
        <taxon>Fungi</taxon>
        <taxon>Dikarya</taxon>
        <taxon>Basidiomycota</taxon>
        <taxon>Agaricomycotina</taxon>
        <taxon>Agaricomycetes</taxon>
        <taxon>Polyporales</taxon>
        <taxon>Phanerochaetaceae</taxon>
        <taxon>Phlebiopsis</taxon>
    </lineage>
</organism>
<dbReference type="Gene3D" id="1.10.10.10">
    <property type="entry name" value="Winged helix-like DNA-binding domain superfamily/Winged helix DNA-binding domain"/>
    <property type="match status" value="1"/>
</dbReference>
<evidence type="ECO:0000256" key="5">
    <source>
        <dbReference type="ARBA" id="ARBA00022723"/>
    </source>
</evidence>
<dbReference type="InterPro" id="IPR040706">
    <property type="entry name" value="Zf-MYST"/>
</dbReference>
<dbReference type="PANTHER" id="PTHR10615:SF219">
    <property type="entry name" value="HISTONE ACETYLTRANSFERASE KAT5"/>
    <property type="match status" value="1"/>
</dbReference>
<dbReference type="GO" id="GO:0046972">
    <property type="term" value="F:histone H4K16 acetyltransferase activity"/>
    <property type="evidence" value="ECO:0007669"/>
    <property type="project" value="TreeGrafter"/>
</dbReference>
<dbReference type="OrthoDB" id="787137at2759"/>
<dbReference type="Pfam" id="PF17772">
    <property type="entry name" value="zf-MYST"/>
    <property type="match status" value="1"/>
</dbReference>
<gene>
    <name evidence="16" type="ORF">PHLGIDRAFT_315597</name>
</gene>
<evidence type="ECO:0000313" key="17">
    <source>
        <dbReference type="Proteomes" id="UP000053257"/>
    </source>
</evidence>
<keyword evidence="6" id="KW-0863">Zinc-finger</keyword>
<evidence type="ECO:0000256" key="10">
    <source>
        <dbReference type="ARBA" id="ARBA00023163"/>
    </source>
</evidence>
<dbReference type="EMBL" id="KN840716">
    <property type="protein sequence ID" value="KIP01981.1"/>
    <property type="molecule type" value="Genomic_DNA"/>
</dbReference>
<dbReference type="InterPro" id="IPR025995">
    <property type="entry name" value="Tudor-knot"/>
</dbReference>
<feature type="compositionally biased region" description="Polar residues" evidence="14">
    <location>
        <begin position="66"/>
        <end position="83"/>
    </location>
</feature>
<dbReference type="Gene3D" id="2.30.30.140">
    <property type="match status" value="1"/>
</dbReference>
<evidence type="ECO:0000313" key="16">
    <source>
        <dbReference type="EMBL" id="KIP01981.1"/>
    </source>
</evidence>
<dbReference type="InterPro" id="IPR050603">
    <property type="entry name" value="MYST_HAT"/>
</dbReference>
<dbReference type="PANTHER" id="PTHR10615">
    <property type="entry name" value="HISTONE ACETYLTRANSFERASE"/>
    <property type="match status" value="1"/>
</dbReference>
<keyword evidence="9" id="KW-0805">Transcription regulation</keyword>
<dbReference type="SUPFAM" id="SSF55729">
    <property type="entry name" value="Acyl-CoA N-acyltransferases (Nat)"/>
    <property type="match status" value="1"/>
</dbReference>
<dbReference type="Proteomes" id="UP000053257">
    <property type="component" value="Unassembled WGS sequence"/>
</dbReference>
<dbReference type="InterPro" id="IPR036388">
    <property type="entry name" value="WH-like_DNA-bd_sf"/>
</dbReference>
<evidence type="ECO:0000256" key="13">
    <source>
        <dbReference type="PIRSR" id="PIRSR602717-51"/>
    </source>
</evidence>
<evidence type="ECO:0000256" key="12">
    <source>
        <dbReference type="ARBA" id="ARBA00023315"/>
    </source>
</evidence>
<keyword evidence="10" id="KW-0804">Transcription</keyword>
<dbReference type="InterPro" id="IPR016197">
    <property type="entry name" value="Chromo-like_dom_sf"/>
</dbReference>
<evidence type="ECO:0000256" key="7">
    <source>
        <dbReference type="ARBA" id="ARBA00022833"/>
    </source>
</evidence>
<dbReference type="Pfam" id="PF11717">
    <property type="entry name" value="Tudor-knot"/>
    <property type="match status" value="1"/>
</dbReference>
<keyword evidence="17" id="KW-1185">Reference proteome</keyword>
<dbReference type="EC" id="2.3.1.48" evidence="3"/>
<keyword evidence="7" id="KW-0862">Zinc</keyword>
<dbReference type="AlphaFoldDB" id="A0A0C3RQD0"/>
<keyword evidence="5" id="KW-0479">Metal-binding</keyword>
<comment type="subcellular location">
    <subcellularLocation>
        <location evidence="1">Nucleus</location>
    </subcellularLocation>
</comment>
<dbReference type="InterPro" id="IPR002717">
    <property type="entry name" value="HAT_MYST-type"/>
</dbReference>
<proteinExistence type="inferred from homology"/>
<dbReference type="CDD" id="cd04301">
    <property type="entry name" value="NAT_SF"/>
    <property type="match status" value="1"/>
</dbReference>
<accession>A0A0C3RQD0</accession>
<feature type="compositionally biased region" description="Basic residues" evidence="14">
    <location>
        <begin position="216"/>
        <end position="226"/>
    </location>
</feature>
<dbReference type="GO" id="GO:0006355">
    <property type="term" value="P:regulation of DNA-templated transcription"/>
    <property type="evidence" value="ECO:0007669"/>
    <property type="project" value="InterPro"/>
</dbReference>
<feature type="active site" description="Proton donor/acceptor" evidence="13">
    <location>
        <position position="396"/>
    </location>
</feature>
<dbReference type="InterPro" id="IPR016181">
    <property type="entry name" value="Acyl_CoA_acyltransferase"/>
</dbReference>
<dbReference type="GO" id="GO:0005634">
    <property type="term" value="C:nucleus"/>
    <property type="evidence" value="ECO:0007669"/>
    <property type="project" value="UniProtKB-SubCell"/>
</dbReference>
<evidence type="ECO:0000256" key="9">
    <source>
        <dbReference type="ARBA" id="ARBA00023015"/>
    </source>
</evidence>
<keyword evidence="12" id="KW-0012">Acyltransferase</keyword>
<evidence type="ECO:0000256" key="2">
    <source>
        <dbReference type="ARBA" id="ARBA00010107"/>
    </source>
</evidence>
<keyword evidence="11" id="KW-0539">Nucleus</keyword>
<comment type="similarity">
    <text evidence="2">Belongs to the MYST (SAS/MOZ) family.</text>
</comment>
<feature type="compositionally biased region" description="Basic and acidic residues" evidence="14">
    <location>
        <begin position="93"/>
        <end position="105"/>
    </location>
</feature>
<dbReference type="HOGENOM" id="CLU_011815_7_1_1"/>
<reference evidence="16 17" key="1">
    <citation type="journal article" date="2014" name="PLoS Genet.">
        <title>Analysis of the Phlebiopsis gigantea genome, transcriptome and secretome provides insight into its pioneer colonization strategies of wood.</title>
        <authorList>
            <person name="Hori C."/>
            <person name="Ishida T."/>
            <person name="Igarashi K."/>
            <person name="Samejima M."/>
            <person name="Suzuki H."/>
            <person name="Master E."/>
            <person name="Ferreira P."/>
            <person name="Ruiz-Duenas F.J."/>
            <person name="Held B."/>
            <person name="Canessa P."/>
            <person name="Larrondo L.F."/>
            <person name="Schmoll M."/>
            <person name="Druzhinina I.S."/>
            <person name="Kubicek C.P."/>
            <person name="Gaskell J.A."/>
            <person name="Kersten P."/>
            <person name="St John F."/>
            <person name="Glasner J."/>
            <person name="Sabat G."/>
            <person name="Splinter BonDurant S."/>
            <person name="Syed K."/>
            <person name="Yadav J."/>
            <person name="Mgbeahuruike A.C."/>
            <person name="Kovalchuk A."/>
            <person name="Asiegbu F.O."/>
            <person name="Lackner G."/>
            <person name="Hoffmeister D."/>
            <person name="Rencoret J."/>
            <person name="Gutierrez A."/>
            <person name="Sun H."/>
            <person name="Lindquist E."/>
            <person name="Barry K."/>
            <person name="Riley R."/>
            <person name="Grigoriev I.V."/>
            <person name="Henrissat B."/>
            <person name="Kues U."/>
            <person name="Berka R.M."/>
            <person name="Martinez A.T."/>
            <person name="Covert S.F."/>
            <person name="Blanchette R.A."/>
            <person name="Cullen D."/>
        </authorList>
    </citation>
    <scope>NUCLEOTIDE SEQUENCE [LARGE SCALE GENOMIC DNA]</scope>
    <source>
        <strain evidence="16 17">11061_1 CR5-6</strain>
    </source>
</reference>
<feature type="region of interest" description="Disordered" evidence="14">
    <location>
        <begin position="176"/>
        <end position="230"/>
    </location>
</feature>
<evidence type="ECO:0000256" key="8">
    <source>
        <dbReference type="ARBA" id="ARBA00022990"/>
    </source>
</evidence>
<dbReference type="Pfam" id="PF01853">
    <property type="entry name" value="MOZ_SAS"/>
    <property type="match status" value="1"/>
</dbReference>
<dbReference type="GO" id="GO:0008270">
    <property type="term" value="F:zinc ion binding"/>
    <property type="evidence" value="ECO:0007669"/>
    <property type="project" value="UniProtKB-KW"/>
</dbReference>
<evidence type="ECO:0000256" key="6">
    <source>
        <dbReference type="ARBA" id="ARBA00022771"/>
    </source>
</evidence>
<keyword evidence="8" id="KW-0007">Acetylation</keyword>
<dbReference type="SUPFAM" id="SSF54160">
    <property type="entry name" value="Chromo domain-like"/>
    <property type="match status" value="1"/>
</dbReference>
<evidence type="ECO:0000259" key="15">
    <source>
        <dbReference type="PROSITE" id="PS51726"/>
    </source>
</evidence>
<feature type="domain" description="MYST-type HAT" evidence="15">
    <location>
        <begin position="145"/>
        <end position="613"/>
    </location>
</feature>
<evidence type="ECO:0000256" key="1">
    <source>
        <dbReference type="ARBA" id="ARBA00004123"/>
    </source>
</evidence>
<sequence length="613" mass="68632">MPQTFYVSQPDAEACFVTKNGAEQQAHVLERRLGEVYVHYVNTDKRMDEWVPEIRVRIPDDVKAEPSSTALSSQDGSSTTVHINGTRKRKRSKSIEGAHAHENRRTHGTQLVPSEIGGAPVPEDDPKTLKMSEEEYDLEHHKKITARRNFDKVIFGKWAIRTWYFSPYPLMENELESEASSTPGPTSVAPPFAGHQLPATAGAHASRALPPGVAPRVHKTSSKLHGRTSDLLAGGLGRERAHGSGGKEAESVLWVCDKCFKYMTEGAAWEGHARRCSRRHPPGRKVYQRGAHIIWEVDGMKEKLYCQNLSLFGKLFIDIKTLFFDCDNFLFYIFTDADSTRDHVLGFFSKEKVSYDDYNLACIVVLPPYQRMGYGMLMIEFSYELSRRAGKLGTPERPLSDLGLRSYLTYWIATIVRYLRRLLSVLPGEVRHLIAPPQPRDTNTPSEDHLNGNVEAMEAVLSILSPLIEDDVNGNPNGVGRRKKKSTKGWDGETVVVGGEGTNIVDDQDDPLVSSRVMQTAANPDGSATTHVVVQCTLQDLAKSTGLRVEDVAFALAECGLLRRKVTRRADRGSPEDQMEDEEYVVVSREMLEGVAKERNVKRMCMELRHVLL</sequence>
<dbReference type="PROSITE" id="PS51726">
    <property type="entry name" value="MYST_HAT"/>
    <property type="match status" value="1"/>
</dbReference>
<dbReference type="STRING" id="745531.A0A0C3RQD0"/>
<dbReference type="GO" id="GO:0035267">
    <property type="term" value="C:NuA4 histone acetyltransferase complex"/>
    <property type="evidence" value="ECO:0007669"/>
    <property type="project" value="TreeGrafter"/>
</dbReference>
<evidence type="ECO:0000256" key="11">
    <source>
        <dbReference type="ARBA" id="ARBA00023242"/>
    </source>
</evidence>
<name>A0A0C3RQD0_PHLG1</name>
<evidence type="ECO:0000256" key="3">
    <source>
        <dbReference type="ARBA" id="ARBA00013184"/>
    </source>
</evidence>
<dbReference type="Gene3D" id="3.40.630.30">
    <property type="match status" value="1"/>
</dbReference>
<protein>
    <recommendedName>
        <fullName evidence="3">histone acetyltransferase</fullName>
        <ecNumber evidence="3">2.3.1.48</ecNumber>
    </recommendedName>
</protein>
<keyword evidence="4" id="KW-0808">Transferase</keyword>
<dbReference type="Gene3D" id="3.30.60.60">
    <property type="entry name" value="N-acetyl transferase-like"/>
    <property type="match status" value="1"/>
</dbReference>
<evidence type="ECO:0000256" key="4">
    <source>
        <dbReference type="ARBA" id="ARBA00022679"/>
    </source>
</evidence>